<sequence length="76" mass="8854">MPSAVTKFVGLFDERKFLLDLADSAHIFLLNWLQRYPPIKTQDFFMPPCTMACGAGFVYDQHKDIQIYLIISKVLW</sequence>
<proteinExistence type="predicted"/>
<evidence type="ECO:0000313" key="2">
    <source>
        <dbReference type="Proteomes" id="UP001054252"/>
    </source>
</evidence>
<protein>
    <submittedName>
        <fullName evidence="1">Uncharacterized protein</fullName>
    </submittedName>
</protein>
<dbReference type="Proteomes" id="UP001054252">
    <property type="component" value="Unassembled WGS sequence"/>
</dbReference>
<keyword evidence="2" id="KW-1185">Reference proteome</keyword>
<comment type="caution">
    <text evidence="1">The sequence shown here is derived from an EMBL/GenBank/DDBJ whole genome shotgun (WGS) entry which is preliminary data.</text>
</comment>
<organism evidence="1 2">
    <name type="scientific">Rubroshorea leprosula</name>
    <dbReference type="NCBI Taxonomy" id="152421"/>
    <lineage>
        <taxon>Eukaryota</taxon>
        <taxon>Viridiplantae</taxon>
        <taxon>Streptophyta</taxon>
        <taxon>Embryophyta</taxon>
        <taxon>Tracheophyta</taxon>
        <taxon>Spermatophyta</taxon>
        <taxon>Magnoliopsida</taxon>
        <taxon>eudicotyledons</taxon>
        <taxon>Gunneridae</taxon>
        <taxon>Pentapetalae</taxon>
        <taxon>rosids</taxon>
        <taxon>malvids</taxon>
        <taxon>Malvales</taxon>
        <taxon>Dipterocarpaceae</taxon>
        <taxon>Rubroshorea</taxon>
    </lineage>
</organism>
<reference evidence="1 2" key="1">
    <citation type="journal article" date="2021" name="Commun. Biol.">
        <title>The genome of Shorea leprosula (Dipterocarpaceae) highlights the ecological relevance of drought in aseasonal tropical rainforests.</title>
        <authorList>
            <person name="Ng K.K.S."/>
            <person name="Kobayashi M.J."/>
            <person name="Fawcett J.A."/>
            <person name="Hatakeyama M."/>
            <person name="Paape T."/>
            <person name="Ng C.H."/>
            <person name="Ang C.C."/>
            <person name="Tnah L.H."/>
            <person name="Lee C.T."/>
            <person name="Nishiyama T."/>
            <person name="Sese J."/>
            <person name="O'Brien M.J."/>
            <person name="Copetti D."/>
            <person name="Mohd Noor M.I."/>
            <person name="Ong R.C."/>
            <person name="Putra M."/>
            <person name="Sireger I.Z."/>
            <person name="Indrioko S."/>
            <person name="Kosugi Y."/>
            <person name="Izuno A."/>
            <person name="Isagi Y."/>
            <person name="Lee S.L."/>
            <person name="Shimizu K.K."/>
        </authorList>
    </citation>
    <scope>NUCLEOTIDE SEQUENCE [LARGE SCALE GENOMIC DNA]</scope>
    <source>
        <strain evidence="1">214</strain>
    </source>
</reference>
<accession>A0AAV5MG20</accession>
<name>A0AAV5MG20_9ROSI</name>
<dbReference type="EMBL" id="BPVZ01000272">
    <property type="protein sequence ID" value="GKV48826.1"/>
    <property type="molecule type" value="Genomic_DNA"/>
</dbReference>
<gene>
    <name evidence="1" type="ORF">SLEP1_g55617</name>
</gene>
<evidence type="ECO:0000313" key="1">
    <source>
        <dbReference type="EMBL" id="GKV48826.1"/>
    </source>
</evidence>
<dbReference type="AlphaFoldDB" id="A0AAV5MG20"/>